<protein>
    <recommendedName>
        <fullName evidence="3">HNH endonuclease 5 domain-containing protein</fullName>
    </recommendedName>
</protein>
<reference evidence="1 2" key="1">
    <citation type="journal article" date="2016" name="Nat. Commun.">
        <title>Thousands of microbial genomes shed light on interconnected biogeochemical processes in an aquifer system.</title>
        <authorList>
            <person name="Anantharaman K."/>
            <person name="Brown C.T."/>
            <person name="Hug L.A."/>
            <person name="Sharon I."/>
            <person name="Castelle C.J."/>
            <person name="Probst A.J."/>
            <person name="Thomas B.C."/>
            <person name="Singh A."/>
            <person name="Wilkins M.J."/>
            <person name="Karaoz U."/>
            <person name="Brodie E.L."/>
            <person name="Williams K.H."/>
            <person name="Hubbard S.S."/>
            <person name="Banfield J.F."/>
        </authorList>
    </citation>
    <scope>NUCLEOTIDE SEQUENCE [LARGE SCALE GENOMIC DNA]</scope>
</reference>
<dbReference type="AlphaFoldDB" id="A0A1F4U2N5"/>
<gene>
    <name evidence="1" type="ORF">A2Y85_08755</name>
</gene>
<dbReference type="EMBL" id="MEUM01000141">
    <property type="protein sequence ID" value="OGC39238.1"/>
    <property type="molecule type" value="Genomic_DNA"/>
</dbReference>
<accession>A0A1F4U2N5</accession>
<evidence type="ECO:0000313" key="1">
    <source>
        <dbReference type="EMBL" id="OGC39238.1"/>
    </source>
</evidence>
<evidence type="ECO:0000313" key="2">
    <source>
        <dbReference type="Proteomes" id="UP000177025"/>
    </source>
</evidence>
<name>A0A1F4U2N5_UNCW3</name>
<proteinExistence type="predicted"/>
<organism evidence="1 2">
    <name type="scientific">candidate division WOR-3 bacterium RBG_13_43_14</name>
    <dbReference type="NCBI Taxonomy" id="1802590"/>
    <lineage>
        <taxon>Bacteria</taxon>
        <taxon>Bacteria division WOR-3</taxon>
    </lineage>
</organism>
<evidence type="ECO:0008006" key="3">
    <source>
        <dbReference type="Google" id="ProtNLM"/>
    </source>
</evidence>
<sequence>MQETCYLCGRIIDKKDRDVDHIPAKQFFPSDYIKKENVQLITRPTHKSCNKTFQKDEDYFKLSMGAAANDTPVLKAIWKDMARQVGKVKTRRLRLMVFSEFKKEVRTQSGLIIPGIVAKTFDKKRIFRIIWKVTRGLFYIQFSQILPASTEHFISYVQRSESMFSMDLLKYLFSLTLREKELGDHKEVFSYRYFFTEKRDFHSWIILLWSRHPFFVFHHIPNCNCDRCSHNNM</sequence>
<dbReference type="Proteomes" id="UP000177025">
    <property type="component" value="Unassembled WGS sequence"/>
</dbReference>
<comment type="caution">
    <text evidence="1">The sequence shown here is derived from an EMBL/GenBank/DDBJ whole genome shotgun (WGS) entry which is preliminary data.</text>
</comment>